<name>A0A7X8XWD5_9BACT</name>
<gene>
    <name evidence="2" type="ORF">HGP29_13355</name>
</gene>
<evidence type="ECO:0000313" key="2">
    <source>
        <dbReference type="EMBL" id="NLR92208.1"/>
    </source>
</evidence>
<dbReference type="Pfam" id="PF26622">
    <property type="entry name" value="DUF8199"/>
    <property type="match status" value="1"/>
</dbReference>
<keyword evidence="1" id="KW-0472">Membrane</keyword>
<keyword evidence="1" id="KW-1133">Transmembrane helix</keyword>
<accession>A0A7X8XWD5</accession>
<dbReference type="Proteomes" id="UP000585050">
    <property type="component" value="Unassembled WGS sequence"/>
</dbReference>
<dbReference type="RefSeq" id="WP_168882928.1">
    <property type="nucleotide sequence ID" value="NZ_JABAIL010000004.1"/>
</dbReference>
<dbReference type="InterPro" id="IPR058512">
    <property type="entry name" value="DUF8199"/>
</dbReference>
<dbReference type="EMBL" id="JABAIL010000004">
    <property type="protein sequence ID" value="NLR92208.1"/>
    <property type="molecule type" value="Genomic_DNA"/>
</dbReference>
<dbReference type="InterPro" id="IPR058060">
    <property type="entry name" value="HYC_CC_PP"/>
</dbReference>
<keyword evidence="1" id="KW-0812">Transmembrane</keyword>
<reference evidence="2 3" key="1">
    <citation type="submission" date="2020-04" db="EMBL/GenBank/DDBJ databases">
        <title>Flammeovirga sp. SR4, a novel species isolated from seawater.</title>
        <authorList>
            <person name="Wang X."/>
        </authorList>
    </citation>
    <scope>NUCLEOTIDE SEQUENCE [LARGE SCALE GENOMIC DNA]</scope>
    <source>
        <strain evidence="2 3">SR4</strain>
    </source>
</reference>
<evidence type="ECO:0000313" key="3">
    <source>
        <dbReference type="Proteomes" id="UP000585050"/>
    </source>
</evidence>
<comment type="caution">
    <text evidence="2">The sequence shown here is derived from an EMBL/GenBank/DDBJ whole genome shotgun (WGS) entry which is preliminary data.</text>
</comment>
<feature type="transmembrane region" description="Helical" evidence="1">
    <location>
        <begin position="7"/>
        <end position="27"/>
    </location>
</feature>
<protein>
    <submittedName>
        <fullName evidence="2">Uncharacterized protein</fullName>
    </submittedName>
</protein>
<evidence type="ECO:0000256" key="1">
    <source>
        <dbReference type="SAM" id="Phobius"/>
    </source>
</evidence>
<dbReference type="AlphaFoldDB" id="A0A7X8XWD5"/>
<keyword evidence="3" id="KW-1185">Reference proteome</keyword>
<sequence>MSKAIKNIFLSIVLIVGTIGIIANAHICQGMLKAVNMQASHYCCEMSMDMKEKSDCCENNAQQLKVESHFDHLIDLVEVPSYTYKELIKDLWASAYPTILPENHNHICTTQMIDLFIEKTPPIFRQTPINITNQTFIV</sequence>
<dbReference type="NCBIfam" id="NF047658">
    <property type="entry name" value="HYC_CC_PP"/>
    <property type="match status" value="1"/>
</dbReference>
<organism evidence="2 3">
    <name type="scientific">Flammeovirga agarivorans</name>
    <dbReference type="NCBI Taxonomy" id="2726742"/>
    <lineage>
        <taxon>Bacteria</taxon>
        <taxon>Pseudomonadati</taxon>
        <taxon>Bacteroidota</taxon>
        <taxon>Cytophagia</taxon>
        <taxon>Cytophagales</taxon>
        <taxon>Flammeovirgaceae</taxon>
        <taxon>Flammeovirga</taxon>
    </lineage>
</organism>
<proteinExistence type="predicted"/>